<dbReference type="CDD" id="cd00158">
    <property type="entry name" value="RHOD"/>
    <property type="match status" value="1"/>
</dbReference>
<name>A0ABT8KLK9_9BACT</name>
<gene>
    <name evidence="2" type="ORF">QQ008_06055</name>
</gene>
<dbReference type="PANTHER" id="PTHR43031">
    <property type="entry name" value="FAD-DEPENDENT OXIDOREDUCTASE"/>
    <property type="match status" value="1"/>
</dbReference>
<feature type="domain" description="Rhodanese" evidence="1">
    <location>
        <begin position="43"/>
        <end position="133"/>
    </location>
</feature>
<evidence type="ECO:0000313" key="2">
    <source>
        <dbReference type="EMBL" id="MDN5200912.1"/>
    </source>
</evidence>
<proteinExistence type="predicted"/>
<accession>A0ABT8KLK9</accession>
<reference evidence="2" key="1">
    <citation type="submission" date="2023-06" db="EMBL/GenBank/DDBJ databases">
        <title>Genomic of Parafulvivirga corallium.</title>
        <authorList>
            <person name="Wang G."/>
        </authorList>
    </citation>
    <scope>NUCLEOTIDE SEQUENCE</scope>
    <source>
        <strain evidence="2">BMA10</strain>
    </source>
</reference>
<sequence>MKVHIYLTSLMMVVLLPIWSCSQSKSSENTNIRVDEVKKTLDEQRDVVLMDVRTPGEVKNGTLPGVDEIIDFRAPDFKGQIQKLDKGKTYFVYCHSGMRSGKTVAMMKEIGFKNVFNVEGGIAEWKEKGYEIK</sequence>
<dbReference type="Pfam" id="PF00581">
    <property type="entry name" value="Rhodanese"/>
    <property type="match status" value="1"/>
</dbReference>
<protein>
    <submittedName>
        <fullName evidence="2">Rhodanese-like domain-containing protein</fullName>
    </submittedName>
</protein>
<organism evidence="2 3">
    <name type="scientific">Splendidivirga corallicola</name>
    <dbReference type="NCBI Taxonomy" id="3051826"/>
    <lineage>
        <taxon>Bacteria</taxon>
        <taxon>Pseudomonadati</taxon>
        <taxon>Bacteroidota</taxon>
        <taxon>Cytophagia</taxon>
        <taxon>Cytophagales</taxon>
        <taxon>Splendidivirgaceae</taxon>
        <taxon>Splendidivirga</taxon>
    </lineage>
</organism>
<dbReference type="SMART" id="SM00450">
    <property type="entry name" value="RHOD"/>
    <property type="match status" value="1"/>
</dbReference>
<dbReference type="InterPro" id="IPR036873">
    <property type="entry name" value="Rhodanese-like_dom_sf"/>
</dbReference>
<dbReference type="RefSeq" id="WP_346750942.1">
    <property type="nucleotide sequence ID" value="NZ_JAUJEA010000002.1"/>
</dbReference>
<dbReference type="InterPro" id="IPR001763">
    <property type="entry name" value="Rhodanese-like_dom"/>
</dbReference>
<evidence type="ECO:0000313" key="3">
    <source>
        <dbReference type="Proteomes" id="UP001172082"/>
    </source>
</evidence>
<dbReference type="Proteomes" id="UP001172082">
    <property type="component" value="Unassembled WGS sequence"/>
</dbReference>
<keyword evidence="3" id="KW-1185">Reference proteome</keyword>
<dbReference type="EMBL" id="JAUJEA010000002">
    <property type="protein sequence ID" value="MDN5200912.1"/>
    <property type="molecule type" value="Genomic_DNA"/>
</dbReference>
<dbReference type="Gene3D" id="3.40.250.10">
    <property type="entry name" value="Rhodanese-like domain"/>
    <property type="match status" value="1"/>
</dbReference>
<dbReference type="PANTHER" id="PTHR43031:SF1">
    <property type="entry name" value="PYRIDINE NUCLEOTIDE-DISULPHIDE OXIDOREDUCTASE"/>
    <property type="match status" value="1"/>
</dbReference>
<dbReference type="SUPFAM" id="SSF52821">
    <property type="entry name" value="Rhodanese/Cell cycle control phosphatase"/>
    <property type="match status" value="1"/>
</dbReference>
<dbReference type="PROSITE" id="PS50206">
    <property type="entry name" value="RHODANESE_3"/>
    <property type="match status" value="1"/>
</dbReference>
<dbReference type="InterPro" id="IPR050229">
    <property type="entry name" value="GlpE_sulfurtransferase"/>
</dbReference>
<evidence type="ECO:0000259" key="1">
    <source>
        <dbReference type="PROSITE" id="PS50206"/>
    </source>
</evidence>
<comment type="caution">
    <text evidence="2">The sequence shown here is derived from an EMBL/GenBank/DDBJ whole genome shotgun (WGS) entry which is preliminary data.</text>
</comment>